<feature type="transmembrane region" description="Helical" evidence="5">
    <location>
        <begin position="323"/>
        <end position="345"/>
    </location>
</feature>
<keyword evidence="6" id="KW-0732">Signal</keyword>
<feature type="transmembrane region" description="Helical" evidence="5">
    <location>
        <begin position="195"/>
        <end position="214"/>
    </location>
</feature>
<dbReference type="CDD" id="cd17502">
    <property type="entry name" value="MFS_Azr1_MDR_like"/>
    <property type="match status" value="1"/>
</dbReference>
<feature type="transmembrane region" description="Helical" evidence="5">
    <location>
        <begin position="296"/>
        <end position="316"/>
    </location>
</feature>
<protein>
    <submittedName>
        <fullName evidence="8">Permease of the major facilitator superfamily</fullName>
    </submittedName>
</protein>
<feature type="transmembrane region" description="Helical" evidence="5">
    <location>
        <begin position="263"/>
        <end position="284"/>
    </location>
</feature>
<dbReference type="OrthoDB" id="2985014at2759"/>
<feature type="chain" id="PRO_5040360605" evidence="6">
    <location>
        <begin position="17"/>
        <end position="496"/>
    </location>
</feature>
<feature type="transmembrane region" description="Helical" evidence="5">
    <location>
        <begin position="145"/>
        <end position="168"/>
    </location>
</feature>
<dbReference type="GO" id="GO:0022857">
    <property type="term" value="F:transmembrane transporter activity"/>
    <property type="evidence" value="ECO:0007669"/>
    <property type="project" value="InterPro"/>
</dbReference>
<gene>
    <name evidence="8" type="ORF">B0I36DRAFT_270432</name>
</gene>
<reference evidence="8" key="1">
    <citation type="journal article" date="2021" name="Nat. Commun.">
        <title>Genetic determinants of endophytism in the Arabidopsis root mycobiome.</title>
        <authorList>
            <person name="Mesny F."/>
            <person name="Miyauchi S."/>
            <person name="Thiergart T."/>
            <person name="Pickel B."/>
            <person name="Atanasova L."/>
            <person name="Karlsson M."/>
            <person name="Huettel B."/>
            <person name="Barry K.W."/>
            <person name="Haridas S."/>
            <person name="Chen C."/>
            <person name="Bauer D."/>
            <person name="Andreopoulos W."/>
            <person name="Pangilinan J."/>
            <person name="LaButti K."/>
            <person name="Riley R."/>
            <person name="Lipzen A."/>
            <person name="Clum A."/>
            <person name="Drula E."/>
            <person name="Henrissat B."/>
            <person name="Kohler A."/>
            <person name="Grigoriev I.V."/>
            <person name="Martin F.M."/>
            <person name="Hacquard S."/>
        </authorList>
    </citation>
    <scope>NUCLEOTIDE SEQUENCE</scope>
    <source>
        <strain evidence="8">MPI-CAGE-CH-0230</strain>
    </source>
</reference>
<keyword evidence="4 5" id="KW-0472">Membrane</keyword>
<sequence length="496" mass="52130">MALLVVGLDLSMIASAIPAITSEFNTISDIAWYSSSFRLAICATQFFYGKLYRVVPVKTIFLASVCILELGALVSGLAAASPMLVVGRAIAGVGTAGVFSGCFVIIGRSFPAQQRPTYAGLAAAIEGIAMAAGPVLGGVLVDSLSWRWCFFINLPLGAACSVLMFFTFQEPAALSDNSQDRSDAKLADQLRELDLVGTALFVPGITCLLLAVQWGGSTYGWADPRVAALFALTVVLGGAFWWQERKKGDKALLPGRVIRQRNVLDGMWFAFANNSGCAVVEYYMPTYYQAVRGVSATESGLLCLPFVAGLAVSTLIGTSLTSALGYFTPFMVLTAILSPIGAGLLTSLDLTMSLPQILAYLTLFAAGVGIGFQGPQVAAITTLPPRDAPIGVAVILFAQFLGPAVFVAAAQALFTSGLQDQLSRVDLSGSSTTGKDIMSMGLLDIKNHVSAEDLPKVLEVFNSVLTMVFFLAVGLACSTSLGAAGMEWVSVKKKKA</sequence>
<dbReference type="InterPro" id="IPR020846">
    <property type="entry name" value="MFS_dom"/>
</dbReference>
<dbReference type="InterPro" id="IPR011701">
    <property type="entry name" value="MFS"/>
</dbReference>
<keyword evidence="3 5" id="KW-1133">Transmembrane helix</keyword>
<evidence type="ECO:0000313" key="8">
    <source>
        <dbReference type="EMBL" id="KAH7029770.1"/>
    </source>
</evidence>
<feature type="transmembrane region" description="Helical" evidence="5">
    <location>
        <begin position="390"/>
        <end position="414"/>
    </location>
</feature>
<feature type="transmembrane region" description="Helical" evidence="5">
    <location>
        <begin position="60"/>
        <end position="79"/>
    </location>
</feature>
<name>A0A9P9BQ25_9PEZI</name>
<keyword evidence="9" id="KW-1185">Reference proteome</keyword>
<dbReference type="RefSeq" id="XP_046012058.1">
    <property type="nucleotide sequence ID" value="XM_046151275.1"/>
</dbReference>
<feature type="transmembrane region" description="Helical" evidence="5">
    <location>
        <begin position="357"/>
        <end position="378"/>
    </location>
</feature>
<feature type="transmembrane region" description="Helical" evidence="5">
    <location>
        <begin position="85"/>
        <end position="106"/>
    </location>
</feature>
<dbReference type="InterPro" id="IPR036259">
    <property type="entry name" value="MFS_trans_sf"/>
</dbReference>
<dbReference type="PANTHER" id="PTHR23501:SF198">
    <property type="entry name" value="AZOLE RESISTANCE PROTEIN 1-RELATED"/>
    <property type="match status" value="1"/>
</dbReference>
<evidence type="ECO:0000256" key="4">
    <source>
        <dbReference type="ARBA" id="ARBA00023136"/>
    </source>
</evidence>
<dbReference type="Pfam" id="PF07690">
    <property type="entry name" value="MFS_1"/>
    <property type="match status" value="1"/>
</dbReference>
<dbReference type="Gene3D" id="1.20.1250.20">
    <property type="entry name" value="MFS general substrate transporter like domains"/>
    <property type="match status" value="1"/>
</dbReference>
<dbReference type="GO" id="GO:0005886">
    <property type="term" value="C:plasma membrane"/>
    <property type="evidence" value="ECO:0007669"/>
    <property type="project" value="TreeGrafter"/>
</dbReference>
<feature type="signal peptide" evidence="6">
    <location>
        <begin position="1"/>
        <end position="16"/>
    </location>
</feature>
<dbReference type="PANTHER" id="PTHR23501">
    <property type="entry name" value="MAJOR FACILITATOR SUPERFAMILY"/>
    <property type="match status" value="1"/>
</dbReference>
<dbReference type="GeneID" id="70180821"/>
<feature type="transmembrane region" description="Helical" evidence="5">
    <location>
        <begin position="464"/>
        <end position="486"/>
    </location>
</feature>
<accession>A0A9P9BQ25</accession>
<evidence type="ECO:0000256" key="1">
    <source>
        <dbReference type="ARBA" id="ARBA00004141"/>
    </source>
</evidence>
<dbReference type="PROSITE" id="PS50850">
    <property type="entry name" value="MFS"/>
    <property type="match status" value="1"/>
</dbReference>
<proteinExistence type="predicted"/>
<evidence type="ECO:0000256" key="3">
    <source>
        <dbReference type="ARBA" id="ARBA00022989"/>
    </source>
</evidence>
<feature type="transmembrane region" description="Helical" evidence="5">
    <location>
        <begin position="226"/>
        <end position="242"/>
    </location>
</feature>
<evidence type="ECO:0000313" key="9">
    <source>
        <dbReference type="Proteomes" id="UP000756346"/>
    </source>
</evidence>
<feature type="transmembrane region" description="Helical" evidence="5">
    <location>
        <begin position="118"/>
        <end position="139"/>
    </location>
</feature>
<evidence type="ECO:0000256" key="5">
    <source>
        <dbReference type="SAM" id="Phobius"/>
    </source>
</evidence>
<organism evidence="8 9">
    <name type="scientific">Microdochium trichocladiopsis</name>
    <dbReference type="NCBI Taxonomy" id="1682393"/>
    <lineage>
        <taxon>Eukaryota</taxon>
        <taxon>Fungi</taxon>
        <taxon>Dikarya</taxon>
        <taxon>Ascomycota</taxon>
        <taxon>Pezizomycotina</taxon>
        <taxon>Sordariomycetes</taxon>
        <taxon>Xylariomycetidae</taxon>
        <taxon>Xylariales</taxon>
        <taxon>Microdochiaceae</taxon>
        <taxon>Microdochium</taxon>
    </lineage>
</organism>
<dbReference type="SUPFAM" id="SSF103473">
    <property type="entry name" value="MFS general substrate transporter"/>
    <property type="match status" value="1"/>
</dbReference>
<dbReference type="AlphaFoldDB" id="A0A9P9BQ25"/>
<dbReference type="Proteomes" id="UP000756346">
    <property type="component" value="Unassembled WGS sequence"/>
</dbReference>
<evidence type="ECO:0000259" key="7">
    <source>
        <dbReference type="PROSITE" id="PS50850"/>
    </source>
</evidence>
<keyword evidence="2 5" id="KW-0812">Transmembrane</keyword>
<comment type="caution">
    <text evidence="8">The sequence shown here is derived from an EMBL/GenBank/DDBJ whole genome shotgun (WGS) entry which is preliminary data.</text>
</comment>
<feature type="transmembrane region" description="Helical" evidence="5">
    <location>
        <begin position="32"/>
        <end position="48"/>
    </location>
</feature>
<comment type="subcellular location">
    <subcellularLocation>
        <location evidence="1">Membrane</location>
        <topology evidence="1">Multi-pass membrane protein</topology>
    </subcellularLocation>
</comment>
<dbReference type="EMBL" id="JAGTJQ010000006">
    <property type="protein sequence ID" value="KAH7029770.1"/>
    <property type="molecule type" value="Genomic_DNA"/>
</dbReference>
<evidence type="ECO:0000256" key="6">
    <source>
        <dbReference type="SAM" id="SignalP"/>
    </source>
</evidence>
<feature type="domain" description="Major facilitator superfamily (MFS) profile" evidence="7">
    <location>
        <begin position="1"/>
        <end position="480"/>
    </location>
</feature>
<evidence type="ECO:0000256" key="2">
    <source>
        <dbReference type="ARBA" id="ARBA00022692"/>
    </source>
</evidence>